<evidence type="ECO:0000256" key="2">
    <source>
        <dbReference type="SAM" id="Phobius"/>
    </source>
</evidence>
<sequence>MTVVNTPASFSSASLSPSAAMSANPAAASPPLKEAALRRPPPATAMPEPQQPPQPPKRKRRYFPGPLTTKQWLYLIFPQTLGAAILDGGANFAIAYAMYHRQTLIEVWPIQHNTIAGDMAVTTFIQGILTFVIVSGMVHRDMRIGGIDPFPSPWPYAPSEKEPAQAGAERSSTPSPTRWRTAADAWFCGSDLHDIFSFSVGWGEWFHRLLRTVLEGALLSAVYFLLLWPIGIAIVAPIWDGRNMAGGWASECIKLVYGAVLGLIMSPVCAMIAMGSEDAVGRRWVRLLEEGEGGPRYSPPPAQQQAQGVVPAQPQQQEEQLAEQVKVIQPEREHVTPEQAGVEQLERAPEREQEGILPPPPPAESAPSEPPAQAQAQHPQPPEPAQE</sequence>
<feature type="region of interest" description="Disordered" evidence="1">
    <location>
        <begin position="1"/>
        <end position="62"/>
    </location>
</feature>
<dbReference type="AlphaFoldDB" id="A0A167N4E1"/>
<feature type="transmembrane region" description="Helical" evidence="2">
    <location>
        <begin position="217"/>
        <end position="239"/>
    </location>
</feature>
<keyword evidence="2" id="KW-0812">Transmembrane</keyword>
<evidence type="ECO:0000313" key="4">
    <source>
        <dbReference type="Proteomes" id="UP000076738"/>
    </source>
</evidence>
<gene>
    <name evidence="3" type="ORF">CALVIDRAFT_536352</name>
</gene>
<dbReference type="InterPro" id="IPR018852">
    <property type="entry name" value="DUF2456"/>
</dbReference>
<feature type="region of interest" description="Disordered" evidence="1">
    <location>
        <begin position="158"/>
        <end position="177"/>
    </location>
</feature>
<keyword evidence="2" id="KW-0472">Membrane</keyword>
<reference evidence="3 4" key="1">
    <citation type="journal article" date="2016" name="Mol. Biol. Evol.">
        <title>Comparative Genomics of Early-Diverging Mushroom-Forming Fungi Provides Insights into the Origins of Lignocellulose Decay Capabilities.</title>
        <authorList>
            <person name="Nagy L.G."/>
            <person name="Riley R."/>
            <person name="Tritt A."/>
            <person name="Adam C."/>
            <person name="Daum C."/>
            <person name="Floudas D."/>
            <person name="Sun H."/>
            <person name="Yadav J.S."/>
            <person name="Pangilinan J."/>
            <person name="Larsson K.H."/>
            <person name="Matsuura K."/>
            <person name="Barry K."/>
            <person name="Labutti K."/>
            <person name="Kuo R."/>
            <person name="Ohm R.A."/>
            <person name="Bhattacharya S.S."/>
            <person name="Shirouzu T."/>
            <person name="Yoshinaga Y."/>
            <person name="Martin F.M."/>
            <person name="Grigoriev I.V."/>
            <person name="Hibbett D.S."/>
        </authorList>
    </citation>
    <scope>NUCLEOTIDE SEQUENCE [LARGE SCALE GENOMIC DNA]</scope>
    <source>
        <strain evidence="3 4">TUFC12733</strain>
    </source>
</reference>
<dbReference type="OrthoDB" id="15595at2759"/>
<evidence type="ECO:0000256" key="1">
    <source>
        <dbReference type="SAM" id="MobiDB-lite"/>
    </source>
</evidence>
<accession>A0A167N4E1</accession>
<protein>
    <submittedName>
        <fullName evidence="3">Uncharacterized protein</fullName>
    </submittedName>
</protein>
<dbReference type="STRING" id="1330018.A0A167N4E1"/>
<feature type="compositionally biased region" description="Basic and acidic residues" evidence="1">
    <location>
        <begin position="344"/>
        <end position="354"/>
    </location>
</feature>
<keyword evidence="2" id="KW-1133">Transmembrane helix</keyword>
<dbReference type="Pfam" id="PF10445">
    <property type="entry name" value="DUF2456"/>
    <property type="match status" value="1"/>
</dbReference>
<feature type="region of interest" description="Disordered" evidence="1">
    <location>
        <begin position="291"/>
        <end position="387"/>
    </location>
</feature>
<keyword evidence="4" id="KW-1185">Reference proteome</keyword>
<dbReference type="PANTHER" id="PTHR28297:SF1">
    <property type="entry name" value="FUNGAL PROTEIN"/>
    <property type="match status" value="1"/>
</dbReference>
<feature type="transmembrane region" description="Helical" evidence="2">
    <location>
        <begin position="119"/>
        <end position="138"/>
    </location>
</feature>
<feature type="transmembrane region" description="Helical" evidence="2">
    <location>
        <begin position="255"/>
        <end position="274"/>
    </location>
</feature>
<evidence type="ECO:0000313" key="3">
    <source>
        <dbReference type="EMBL" id="KZO97336.1"/>
    </source>
</evidence>
<dbReference type="PANTHER" id="PTHR28297">
    <property type="entry name" value="FUNGAL PROTEIN"/>
    <property type="match status" value="1"/>
</dbReference>
<feature type="compositionally biased region" description="Pro residues" evidence="1">
    <location>
        <begin position="357"/>
        <end position="370"/>
    </location>
</feature>
<organism evidence="3 4">
    <name type="scientific">Calocera viscosa (strain TUFC12733)</name>
    <dbReference type="NCBI Taxonomy" id="1330018"/>
    <lineage>
        <taxon>Eukaryota</taxon>
        <taxon>Fungi</taxon>
        <taxon>Dikarya</taxon>
        <taxon>Basidiomycota</taxon>
        <taxon>Agaricomycotina</taxon>
        <taxon>Dacrymycetes</taxon>
        <taxon>Dacrymycetales</taxon>
        <taxon>Dacrymycetaceae</taxon>
        <taxon>Calocera</taxon>
    </lineage>
</organism>
<feature type="transmembrane region" description="Helical" evidence="2">
    <location>
        <begin position="72"/>
        <end position="99"/>
    </location>
</feature>
<dbReference type="Proteomes" id="UP000076738">
    <property type="component" value="Unassembled WGS sequence"/>
</dbReference>
<proteinExistence type="predicted"/>
<dbReference type="EMBL" id="KV417280">
    <property type="protein sequence ID" value="KZO97336.1"/>
    <property type="molecule type" value="Genomic_DNA"/>
</dbReference>
<feature type="compositionally biased region" description="Pro residues" evidence="1">
    <location>
        <begin position="39"/>
        <end position="55"/>
    </location>
</feature>
<feature type="compositionally biased region" description="Low complexity" evidence="1">
    <location>
        <begin position="303"/>
        <end position="325"/>
    </location>
</feature>
<name>A0A167N4E1_CALVF</name>
<feature type="compositionally biased region" description="Low complexity" evidence="1">
    <location>
        <begin position="7"/>
        <end position="31"/>
    </location>
</feature>